<dbReference type="Gene3D" id="3.50.70.10">
    <property type="match status" value="1"/>
</dbReference>
<comment type="caution">
    <text evidence="3">The sequence shown here is derived from an EMBL/GenBank/DDBJ whole genome shotgun (WGS) entry which is preliminary data.</text>
</comment>
<keyword evidence="4" id="KW-1185">Reference proteome</keyword>
<protein>
    <recommendedName>
        <fullName evidence="2">Chalcone isomerase domain-containing protein</fullName>
    </recommendedName>
</protein>
<evidence type="ECO:0000313" key="4">
    <source>
        <dbReference type="Proteomes" id="UP000287996"/>
    </source>
</evidence>
<dbReference type="OrthoDB" id="8527419at2"/>
<dbReference type="InterPro" id="IPR016087">
    <property type="entry name" value="Chalcone_isomerase"/>
</dbReference>
<accession>A0A432ZTX8</accession>
<keyword evidence="1" id="KW-0732">Signal</keyword>
<feature type="chain" id="PRO_5019430216" description="Chalcone isomerase domain-containing protein" evidence="1">
    <location>
        <begin position="20"/>
        <end position="172"/>
    </location>
</feature>
<reference evidence="3 4" key="1">
    <citation type="journal article" date="2011" name="Front. Microbiol.">
        <title>Genomic signatures of strain selection and enhancement in Bacillus atrophaeus var. globigii, a historical biowarfare simulant.</title>
        <authorList>
            <person name="Gibbons H.S."/>
            <person name="Broomall S.M."/>
            <person name="McNew L.A."/>
            <person name="Daligault H."/>
            <person name="Chapman C."/>
            <person name="Bruce D."/>
            <person name="Karavis M."/>
            <person name="Krepps M."/>
            <person name="McGregor P.A."/>
            <person name="Hong C."/>
            <person name="Park K.H."/>
            <person name="Akmal A."/>
            <person name="Feldman A."/>
            <person name="Lin J.S."/>
            <person name="Chang W.E."/>
            <person name="Higgs B.W."/>
            <person name="Demirev P."/>
            <person name="Lindquist J."/>
            <person name="Liem A."/>
            <person name="Fochler E."/>
            <person name="Read T.D."/>
            <person name="Tapia R."/>
            <person name="Johnson S."/>
            <person name="Bishop-Lilly K.A."/>
            <person name="Detter C."/>
            <person name="Han C."/>
            <person name="Sozhamannan S."/>
            <person name="Rosenzweig C.N."/>
            <person name="Skowronski E.W."/>
        </authorList>
    </citation>
    <scope>NUCLEOTIDE SEQUENCE [LARGE SCALE GENOMIC DNA]</scope>
    <source>
        <strain evidence="3 4">CC-PW-9</strain>
    </source>
</reference>
<name>A0A432ZTX8_9GAMM</name>
<evidence type="ECO:0000313" key="3">
    <source>
        <dbReference type="EMBL" id="RUO81394.1"/>
    </source>
</evidence>
<dbReference type="InterPro" id="IPR016088">
    <property type="entry name" value="Chalcone_isomerase_3-sand"/>
</dbReference>
<dbReference type="Proteomes" id="UP000287996">
    <property type="component" value="Unassembled WGS sequence"/>
</dbReference>
<sequence>MKARIALLALALLASPAWALSQCKSEVPSDFKSVGKTRLSVLFWDVYDATLYSKSGDFNWPLGQQQVALQLDYLRDIDAADLVDKTAEEWQRMGFSDQRQSQWLQTLRDIWPDIKENDCLLLLQTETGASQFYQGTTLLGTIDSETFTEQFLAIWLSPQTDYPDERKELIGE</sequence>
<dbReference type="Pfam" id="PF16036">
    <property type="entry name" value="Chalcone_3"/>
    <property type="match status" value="1"/>
</dbReference>
<proteinExistence type="predicted"/>
<gene>
    <name evidence="3" type="ORF">CWI84_01150</name>
</gene>
<organism evidence="3 4">
    <name type="scientific">Idiomarina tyrosinivorans</name>
    <dbReference type="NCBI Taxonomy" id="1445662"/>
    <lineage>
        <taxon>Bacteria</taxon>
        <taxon>Pseudomonadati</taxon>
        <taxon>Pseudomonadota</taxon>
        <taxon>Gammaproteobacteria</taxon>
        <taxon>Alteromonadales</taxon>
        <taxon>Idiomarinaceae</taxon>
        <taxon>Idiomarina</taxon>
    </lineage>
</organism>
<feature type="signal peptide" evidence="1">
    <location>
        <begin position="1"/>
        <end position="19"/>
    </location>
</feature>
<dbReference type="AlphaFoldDB" id="A0A432ZTX8"/>
<dbReference type="RefSeq" id="WP_126840739.1">
    <property type="nucleotide sequence ID" value="NZ_PIQH01000001.1"/>
</dbReference>
<feature type="domain" description="Chalcone isomerase" evidence="2">
    <location>
        <begin position="40"/>
        <end position="158"/>
    </location>
</feature>
<evidence type="ECO:0000256" key="1">
    <source>
        <dbReference type="SAM" id="SignalP"/>
    </source>
</evidence>
<evidence type="ECO:0000259" key="2">
    <source>
        <dbReference type="Pfam" id="PF16036"/>
    </source>
</evidence>
<dbReference type="EMBL" id="PIQH01000001">
    <property type="protein sequence ID" value="RUO81394.1"/>
    <property type="molecule type" value="Genomic_DNA"/>
</dbReference>